<dbReference type="Pfam" id="PF00664">
    <property type="entry name" value="ABC_membrane"/>
    <property type="match status" value="2"/>
</dbReference>
<keyword evidence="8 11" id="KW-0472">Membrane</keyword>
<dbReference type="AlphaFoldDB" id="D8RR38"/>
<dbReference type="CDD" id="cd03249">
    <property type="entry name" value="ABC_MTABC3_MDL1_MDL2"/>
    <property type="match status" value="2"/>
</dbReference>
<dbReference type="InterPro" id="IPR027417">
    <property type="entry name" value="P-loop_NTPase"/>
</dbReference>
<keyword evidence="15" id="KW-1185">Reference proteome</keyword>
<keyword evidence="3 11" id="KW-0812">Transmembrane</keyword>
<evidence type="ECO:0000256" key="6">
    <source>
        <dbReference type="ARBA" id="ARBA00022840"/>
    </source>
</evidence>
<dbReference type="PROSITE" id="PS50893">
    <property type="entry name" value="ABC_TRANSPORTER_2"/>
    <property type="match status" value="2"/>
</dbReference>
<feature type="region of interest" description="Disordered" evidence="10">
    <location>
        <begin position="601"/>
        <end position="635"/>
    </location>
</feature>
<evidence type="ECO:0000256" key="5">
    <source>
        <dbReference type="ARBA" id="ARBA00022741"/>
    </source>
</evidence>
<feature type="domain" description="ABC transporter" evidence="12">
    <location>
        <begin position="978"/>
        <end position="1214"/>
    </location>
</feature>
<dbReference type="FunCoup" id="D8RR38">
    <property type="interactions" value="221"/>
</dbReference>
<feature type="domain" description="ABC transmembrane type-1" evidence="13">
    <location>
        <begin position="656"/>
        <end position="943"/>
    </location>
</feature>
<evidence type="ECO:0000256" key="4">
    <source>
        <dbReference type="ARBA" id="ARBA00022737"/>
    </source>
</evidence>
<dbReference type="InterPro" id="IPR036640">
    <property type="entry name" value="ABC1_TM_sf"/>
</dbReference>
<evidence type="ECO:0000256" key="1">
    <source>
        <dbReference type="ARBA" id="ARBA00007577"/>
    </source>
</evidence>
<evidence type="ECO:0000256" key="3">
    <source>
        <dbReference type="ARBA" id="ARBA00022692"/>
    </source>
</evidence>
<feature type="domain" description="ABC transmembrane type-1" evidence="13">
    <location>
        <begin position="36"/>
        <end position="323"/>
    </location>
</feature>
<feature type="transmembrane region" description="Helical" evidence="11">
    <location>
        <begin position="694"/>
        <end position="715"/>
    </location>
</feature>
<keyword evidence="9" id="KW-0325">Glycoprotein</keyword>
<feature type="transmembrane region" description="Helical" evidence="11">
    <location>
        <begin position="880"/>
        <end position="902"/>
    </location>
</feature>
<dbReference type="eggNOG" id="KOG0055">
    <property type="taxonomic scope" value="Eukaryota"/>
</dbReference>
<feature type="transmembrane region" description="Helical" evidence="11">
    <location>
        <begin position="77"/>
        <end position="97"/>
    </location>
</feature>
<keyword evidence="5" id="KW-0547">Nucleotide-binding</keyword>
<dbReference type="InterPro" id="IPR011527">
    <property type="entry name" value="ABC1_TM_dom"/>
</dbReference>
<dbReference type="InterPro" id="IPR003593">
    <property type="entry name" value="AAA+_ATPase"/>
</dbReference>
<feature type="transmembrane region" description="Helical" evidence="11">
    <location>
        <begin position="802"/>
        <end position="821"/>
    </location>
</feature>
<dbReference type="SMART" id="SM00382">
    <property type="entry name" value="AAA"/>
    <property type="match status" value="2"/>
</dbReference>
<dbReference type="KEGG" id="smo:SELMODRAFT_99885"/>
<dbReference type="InterPro" id="IPR003439">
    <property type="entry name" value="ABC_transporter-like_ATP-bd"/>
</dbReference>
<name>D8RR38_SELML</name>
<dbReference type="GO" id="GO:0005743">
    <property type="term" value="C:mitochondrial inner membrane"/>
    <property type="evidence" value="ECO:0000318"/>
    <property type="project" value="GO_Central"/>
</dbReference>
<feature type="transmembrane region" description="Helical" evidence="11">
    <location>
        <begin position="181"/>
        <end position="200"/>
    </location>
</feature>
<dbReference type="OrthoDB" id="6500128at2759"/>
<keyword evidence="7 11" id="KW-1133">Transmembrane helix</keyword>
<dbReference type="PANTHER" id="PTHR45136">
    <property type="entry name" value="ABC TRANSPORTER DOMAIN-CONTAINING PROTEIN"/>
    <property type="match status" value="1"/>
</dbReference>
<evidence type="ECO:0000256" key="8">
    <source>
        <dbReference type="ARBA" id="ARBA00023136"/>
    </source>
</evidence>
<dbReference type="HOGENOM" id="CLU_000604_17_2_1"/>
<dbReference type="GeneID" id="9642145"/>
<evidence type="ECO:0000256" key="11">
    <source>
        <dbReference type="SAM" id="Phobius"/>
    </source>
</evidence>
<dbReference type="Gene3D" id="3.40.50.300">
    <property type="entry name" value="P-loop containing nucleotide triphosphate hydrolases"/>
    <property type="match status" value="2"/>
</dbReference>
<comment type="similarity">
    <text evidence="1">Belongs to the ABC transporter superfamily. ABCB family. Multidrug resistance exporter (TC 3.A.1.201) subfamily.</text>
</comment>
<evidence type="ECO:0000256" key="2">
    <source>
        <dbReference type="ARBA" id="ARBA00022448"/>
    </source>
</evidence>
<evidence type="ECO:0000256" key="9">
    <source>
        <dbReference type="ARBA" id="ARBA00023180"/>
    </source>
</evidence>
<evidence type="ECO:0000256" key="7">
    <source>
        <dbReference type="ARBA" id="ARBA00022989"/>
    </source>
</evidence>
<dbReference type="InterPro" id="IPR017871">
    <property type="entry name" value="ABC_transporter-like_CS"/>
</dbReference>
<dbReference type="PROSITE" id="PS50929">
    <property type="entry name" value="ABC_TM1F"/>
    <property type="match status" value="2"/>
</dbReference>
<evidence type="ECO:0000259" key="13">
    <source>
        <dbReference type="PROSITE" id="PS50929"/>
    </source>
</evidence>
<dbReference type="InParanoid" id="D8RR38"/>
<feature type="compositionally biased region" description="Polar residues" evidence="10">
    <location>
        <begin position="614"/>
        <end position="635"/>
    </location>
</feature>
<gene>
    <name evidence="14" type="primary">SmABCB16</name>
    <name evidence="14" type="ORF">SELMODRAFT_99885</name>
</gene>
<evidence type="ECO:0000259" key="12">
    <source>
        <dbReference type="PROSITE" id="PS50893"/>
    </source>
</evidence>
<dbReference type="GO" id="GO:0005524">
    <property type="term" value="F:ATP binding"/>
    <property type="evidence" value="ECO:0007669"/>
    <property type="project" value="UniProtKB-KW"/>
</dbReference>
<dbReference type="SUPFAM" id="SSF52540">
    <property type="entry name" value="P-loop containing nucleoside triphosphate hydrolases"/>
    <property type="match status" value="2"/>
</dbReference>
<dbReference type="EMBL" id="GL377587">
    <property type="protein sequence ID" value="EFJ25177.1"/>
    <property type="molecule type" value="Genomic_DNA"/>
</dbReference>
<evidence type="ECO:0000256" key="10">
    <source>
        <dbReference type="SAM" id="MobiDB-lite"/>
    </source>
</evidence>
<evidence type="ECO:0000313" key="14">
    <source>
        <dbReference type="EMBL" id="EFJ25177.1"/>
    </source>
</evidence>
<keyword evidence="2" id="KW-0813">Transport</keyword>
<dbReference type="CDD" id="cd18578">
    <property type="entry name" value="ABC_6TM_Pgp_ABCB1_D2_like"/>
    <property type="match status" value="1"/>
</dbReference>
<feature type="transmembrane region" description="Helical" evidence="11">
    <location>
        <begin position="776"/>
        <end position="796"/>
    </location>
</feature>
<dbReference type="GO" id="GO:0015421">
    <property type="term" value="F:ABC-type oligopeptide transporter activity"/>
    <property type="evidence" value="ECO:0000318"/>
    <property type="project" value="GO_Central"/>
</dbReference>
<organism evidence="15">
    <name type="scientific">Selaginella moellendorffii</name>
    <name type="common">Spikemoss</name>
    <dbReference type="NCBI Taxonomy" id="88036"/>
    <lineage>
        <taxon>Eukaryota</taxon>
        <taxon>Viridiplantae</taxon>
        <taxon>Streptophyta</taxon>
        <taxon>Embryophyta</taxon>
        <taxon>Tracheophyta</taxon>
        <taxon>Lycopodiopsida</taxon>
        <taxon>Selaginellales</taxon>
        <taxon>Selaginellaceae</taxon>
        <taxon>Selaginella</taxon>
    </lineage>
</organism>
<dbReference type="Pfam" id="PF00005">
    <property type="entry name" value="ABC_tran"/>
    <property type="match status" value="2"/>
</dbReference>
<protein>
    <submittedName>
        <fullName evidence="14">ATP-binding cassette transporter</fullName>
    </submittedName>
</protein>
<evidence type="ECO:0000313" key="15">
    <source>
        <dbReference type="Proteomes" id="UP000001514"/>
    </source>
</evidence>
<proteinExistence type="inferred from homology"/>
<dbReference type="PANTHER" id="PTHR45136:SF2">
    <property type="entry name" value="ABC TRANSPORTER DOMAIN-CONTAINING PROTEIN"/>
    <property type="match status" value="1"/>
</dbReference>
<dbReference type="Proteomes" id="UP000001514">
    <property type="component" value="Unassembled WGS sequence"/>
</dbReference>
<dbReference type="FunFam" id="3.40.50.300:FF:000205">
    <property type="entry name" value="ABC transporter B family member 4"/>
    <property type="match status" value="2"/>
</dbReference>
<dbReference type="GO" id="GO:0016887">
    <property type="term" value="F:ATP hydrolysis activity"/>
    <property type="evidence" value="ECO:0007669"/>
    <property type="project" value="InterPro"/>
</dbReference>
<dbReference type="OMA" id="IVMMAAQ"/>
<keyword evidence="4" id="KW-0677">Repeat</keyword>
<dbReference type="PROSITE" id="PS00211">
    <property type="entry name" value="ABC_TRANSPORTER_1"/>
    <property type="match status" value="2"/>
</dbReference>
<dbReference type="GO" id="GO:0090374">
    <property type="term" value="P:oligopeptide export from mitochondrion"/>
    <property type="evidence" value="ECO:0000318"/>
    <property type="project" value="GO_Central"/>
</dbReference>
<dbReference type="SUPFAM" id="SSF90123">
    <property type="entry name" value="ABC transporter transmembrane region"/>
    <property type="match status" value="2"/>
</dbReference>
<feature type="domain" description="ABC transporter" evidence="12">
    <location>
        <begin position="358"/>
        <end position="594"/>
    </location>
</feature>
<dbReference type="Gramene" id="EFJ25177">
    <property type="protein sequence ID" value="EFJ25177"/>
    <property type="gene ID" value="SELMODRAFT_99885"/>
</dbReference>
<reference evidence="14 15" key="1">
    <citation type="journal article" date="2011" name="Science">
        <title>The Selaginella genome identifies genetic changes associated with the evolution of vascular plants.</title>
        <authorList>
            <person name="Banks J.A."/>
            <person name="Nishiyama T."/>
            <person name="Hasebe M."/>
            <person name="Bowman J.L."/>
            <person name="Gribskov M."/>
            <person name="dePamphilis C."/>
            <person name="Albert V.A."/>
            <person name="Aono N."/>
            <person name="Aoyama T."/>
            <person name="Ambrose B.A."/>
            <person name="Ashton N.W."/>
            <person name="Axtell M.J."/>
            <person name="Barker E."/>
            <person name="Barker M.S."/>
            <person name="Bennetzen J.L."/>
            <person name="Bonawitz N.D."/>
            <person name="Chapple C."/>
            <person name="Cheng C."/>
            <person name="Correa L.G."/>
            <person name="Dacre M."/>
            <person name="DeBarry J."/>
            <person name="Dreyer I."/>
            <person name="Elias M."/>
            <person name="Engstrom E.M."/>
            <person name="Estelle M."/>
            <person name="Feng L."/>
            <person name="Finet C."/>
            <person name="Floyd S.K."/>
            <person name="Frommer W.B."/>
            <person name="Fujita T."/>
            <person name="Gramzow L."/>
            <person name="Gutensohn M."/>
            <person name="Harholt J."/>
            <person name="Hattori M."/>
            <person name="Heyl A."/>
            <person name="Hirai T."/>
            <person name="Hiwatashi Y."/>
            <person name="Ishikawa M."/>
            <person name="Iwata M."/>
            <person name="Karol K.G."/>
            <person name="Koehler B."/>
            <person name="Kolukisaoglu U."/>
            <person name="Kubo M."/>
            <person name="Kurata T."/>
            <person name="Lalonde S."/>
            <person name="Li K."/>
            <person name="Li Y."/>
            <person name="Litt A."/>
            <person name="Lyons E."/>
            <person name="Manning G."/>
            <person name="Maruyama T."/>
            <person name="Michael T.P."/>
            <person name="Mikami K."/>
            <person name="Miyazaki S."/>
            <person name="Morinaga S."/>
            <person name="Murata T."/>
            <person name="Mueller-Roeber B."/>
            <person name="Nelson D.R."/>
            <person name="Obara M."/>
            <person name="Oguri Y."/>
            <person name="Olmstead R.G."/>
            <person name="Onodera N."/>
            <person name="Petersen B.L."/>
            <person name="Pils B."/>
            <person name="Prigge M."/>
            <person name="Rensing S.A."/>
            <person name="Riano-Pachon D.M."/>
            <person name="Roberts A.W."/>
            <person name="Sato Y."/>
            <person name="Scheller H.V."/>
            <person name="Schulz B."/>
            <person name="Schulz C."/>
            <person name="Shakirov E.V."/>
            <person name="Shibagaki N."/>
            <person name="Shinohara N."/>
            <person name="Shippen D.E."/>
            <person name="Soerensen I."/>
            <person name="Sotooka R."/>
            <person name="Sugimoto N."/>
            <person name="Sugita M."/>
            <person name="Sumikawa N."/>
            <person name="Tanurdzic M."/>
            <person name="Theissen G."/>
            <person name="Ulvskov P."/>
            <person name="Wakazuki S."/>
            <person name="Weng J.K."/>
            <person name="Willats W.W."/>
            <person name="Wipf D."/>
            <person name="Wolf P.G."/>
            <person name="Yang L."/>
            <person name="Zimmer A.D."/>
            <person name="Zhu Q."/>
            <person name="Mitros T."/>
            <person name="Hellsten U."/>
            <person name="Loque D."/>
            <person name="Otillar R."/>
            <person name="Salamov A."/>
            <person name="Schmutz J."/>
            <person name="Shapiro H."/>
            <person name="Lindquist E."/>
            <person name="Lucas S."/>
            <person name="Rokhsar D."/>
            <person name="Grigoriev I.V."/>
        </authorList>
    </citation>
    <scope>NUCLEOTIDE SEQUENCE [LARGE SCALE GENOMIC DNA]</scope>
</reference>
<accession>D8RR38</accession>
<feature type="transmembrane region" description="Helical" evidence="11">
    <location>
        <begin position="32"/>
        <end position="56"/>
    </location>
</feature>
<keyword evidence="6 14" id="KW-0067">ATP-binding</keyword>
<feature type="transmembrane region" description="Helical" evidence="11">
    <location>
        <begin position="656"/>
        <end position="682"/>
    </location>
</feature>
<sequence length="1218" mass="131883">MVVLAQADEKRHTSAYAVPFLDLFKHADAFDFLLIAAGSLGAIANGLAIPAMILTRGHIIDSFGRPQLQASQIKDQIFANAQVFVYIALGAWIASYLELSCWMRAGERQAKRIRTAYLRSVLRQNVAYFDTNVTTGDVVNSISTDAFLVQEAISEKTGSFIRNATQFLGCYLVGFTQAWRLSLVVLPFTPLLIMPGMLYGKAVTRFEVRKKSAYSKAGSLVEQTVASIRTVFSFVAEDKILKSYSQLLEATVHLGVKQGYAKGLALGSGGIAFAIWSFMTWYGSVLVMRRQANGAEIITTGLALLNGARSLGFAAANIRTFSEGRVAAHKIYETIARVPPIDVDDENGEQLTNVAGKLDFRNVLHSYPARPGVQVLQELNLSIPPGKTIALVGGSGSGKSTVIALLERFYDPLQGQVLLDGYDIRSLQLKWYRKQIGLVSQEPALFATSIKENILYGKEDADFDEILEASNAANAHSFIMQFPNAYDTQVGERGAKLSGGQKQRIAIARALVKNPPILLLDEATSALDTESEATVQAALDKASLGRTTVIVAHRLSTIQTADLIAVLHSGKVIELGTHDELVSKGKEGAYSALLYLQGKPGIDTTTPESPPSPKVSSQQAIPEQLKQNDGGSDNSPKSTLWDLLISLTRGKRTDGALGLVGGVGFGFVQPSYSLLIGSMLTVYYTKNREELKEAVSLCSMLFAAIAAAAFTVNLLQHYCLAVVGEHLTKQVRVKMLTSILSFEVGWFDKDENSSGMICSRLATDANMIRSLVTDRVSLLVQTASAVAVSFIIVLFVNWRMGLLVIGIQPLLVFCYYVKLVFLKGFAKKAAKAQNEATQIATEAVSQHRTVAALSAQDKVVSSMKTMLDATTKDAKKQSHIAGFGLGVANFVLYASWALQFWYGGVLLTQGKATLQDVFKVFFVFLSTGRVLAEALSLAPDLAKGSAVIESVLSILNRKTEINADDTNSAKVGRIEGEVELCNVDFAYPSRPEMMVFKSFNLRVEAGKSVALVGQSGSGKSTIIGLIQRFYDPLQGMVMIDGRDIRTLHLRSLRRQLALVGQEPVLLAASIRDNIAFGQESCSEQEIIHASSIANAHTFISSLPDAYNTAVGERGAQLSGGQRQRIAIARAILRNPAILLLDEATSALDAESERLVQDALSKTIIGRTTVTIAHRLSTIKSCDSIAVIQSGRVVEIGSHEELLGRGEEGAYSSLLRMQT</sequence>
<dbReference type="CDD" id="cd18577">
    <property type="entry name" value="ABC_6TM_Pgp_ABCB1_D1_like"/>
    <property type="match status" value="1"/>
</dbReference>
<dbReference type="Gene3D" id="1.20.1560.10">
    <property type="entry name" value="ABC transporter type 1, transmembrane domain"/>
    <property type="match status" value="1"/>
</dbReference>